<dbReference type="InterPro" id="IPR015012">
    <property type="entry name" value="Phe_ZIP"/>
</dbReference>
<dbReference type="Gene3D" id="3.30.505.10">
    <property type="entry name" value="SH2 domain"/>
    <property type="match status" value="1"/>
</dbReference>
<dbReference type="AlphaFoldDB" id="A0AAW0JQU7"/>
<dbReference type="Pfam" id="PF08916">
    <property type="entry name" value="Phe_ZIP"/>
    <property type="match status" value="1"/>
</dbReference>
<dbReference type="GO" id="GO:0005886">
    <property type="term" value="C:plasma membrane"/>
    <property type="evidence" value="ECO:0007669"/>
    <property type="project" value="TreeGrafter"/>
</dbReference>
<dbReference type="Gene3D" id="2.30.29.30">
    <property type="entry name" value="Pleckstrin-homology domain (PH domain)/Phosphotyrosine-binding domain (PTB)"/>
    <property type="match status" value="1"/>
</dbReference>
<feature type="region of interest" description="Disordered" evidence="3">
    <location>
        <begin position="104"/>
        <end position="139"/>
    </location>
</feature>
<comment type="caution">
    <text evidence="5">The sequence shown here is derived from an EMBL/GenBank/DDBJ whole genome shotgun (WGS) entry which is preliminary data.</text>
</comment>
<dbReference type="InterPro" id="IPR036290">
    <property type="entry name" value="Phe_ZIP_sf"/>
</dbReference>
<keyword evidence="2" id="KW-0727">SH2 domain</keyword>
<feature type="non-terminal residue" evidence="5">
    <location>
        <position position="1"/>
    </location>
</feature>
<evidence type="ECO:0000256" key="2">
    <source>
        <dbReference type="ARBA" id="ARBA00022999"/>
    </source>
</evidence>
<reference evidence="5 6" key="1">
    <citation type="journal article" date="2023" name="bioRxiv">
        <title>Conserved and derived expression patterns and positive selection on dental genes reveal complex evolutionary context of ever-growing rodent molars.</title>
        <authorList>
            <person name="Calamari Z.T."/>
            <person name="Song A."/>
            <person name="Cohen E."/>
            <person name="Akter M."/>
            <person name="Roy R.D."/>
            <person name="Hallikas O."/>
            <person name="Christensen M.M."/>
            <person name="Li P."/>
            <person name="Marangoni P."/>
            <person name="Jernvall J."/>
            <person name="Klein O.D."/>
        </authorList>
    </citation>
    <scope>NUCLEOTIDE SEQUENCE [LARGE SCALE GENOMIC DNA]</scope>
    <source>
        <strain evidence="5">V071</strain>
    </source>
</reference>
<accession>A0AAW0JQU7</accession>
<feature type="domain" description="Phenylalanine zipper" evidence="4">
    <location>
        <begin position="11"/>
        <end position="66"/>
    </location>
</feature>
<dbReference type="InterPro" id="IPR011993">
    <property type="entry name" value="PH-like_dom_sf"/>
</dbReference>
<dbReference type="SUPFAM" id="SSF109805">
    <property type="entry name" value="Phenylalanine zipper"/>
    <property type="match status" value="1"/>
</dbReference>
<dbReference type="EMBL" id="JBBHLL010000023">
    <property type="protein sequence ID" value="KAK7828968.1"/>
    <property type="molecule type" value="Genomic_DNA"/>
</dbReference>
<dbReference type="Gene3D" id="6.10.140.110">
    <property type="match status" value="1"/>
</dbReference>
<evidence type="ECO:0000313" key="5">
    <source>
        <dbReference type="EMBL" id="KAK7828968.1"/>
    </source>
</evidence>
<proteinExistence type="predicted"/>
<dbReference type="InterPro" id="IPR036860">
    <property type="entry name" value="SH2_dom_sf"/>
</dbReference>
<dbReference type="Proteomes" id="UP001488838">
    <property type="component" value="Unassembled WGS sequence"/>
</dbReference>
<evidence type="ECO:0000259" key="4">
    <source>
        <dbReference type="Pfam" id="PF08916"/>
    </source>
</evidence>
<feature type="compositionally biased region" description="Polar residues" evidence="3">
    <location>
        <begin position="116"/>
        <end position="126"/>
    </location>
</feature>
<keyword evidence="6" id="KW-1185">Reference proteome</keyword>
<evidence type="ECO:0000313" key="6">
    <source>
        <dbReference type="Proteomes" id="UP001488838"/>
    </source>
</evidence>
<sequence>AATSPPHTHTSWQEFCESHARAAVQDLARRFRLNLASHPQHAKPGAQVAFSHRFAELFWQYFKAEVTRVSGSLTLPVLAPSSPGVETAPPHDLSLENCRSEALYEASGSGEGPLTLPSQLENNTSGPPVLGGNSNSHSSGGAGTVGDWLVMAHFLGTDGAGMVQREELLSFMGAEEGAPDPAEVSRGGGATGLTWGAGEGSLRGKSVAYCSKVKEEKEVTWNILAPTQHSLLYYDVCTAIALEMPDKKNTFVVSCTPEYILETTDKLHVKAWASDIQECLSPEPCPAISVPNLPSQNLMLGSSESNNGLPQGAYGSLSDWPSASVSPNCASIAASHFDSTELLPPELPPRIPIEEGAPAGTDILGSMACSLDSRLPGGIGSHGVFLVHHSETRHNEYSLTSNFQSKVKHLRLTLNEEGQCRSILNELEHFQLHPIPLESGGFSDIVFVSYVPWAQGTWARSRLEAMQ</sequence>
<feature type="non-terminal residue" evidence="5">
    <location>
        <position position="467"/>
    </location>
</feature>
<dbReference type="GO" id="GO:0005068">
    <property type="term" value="F:transmembrane receptor protein tyrosine kinase adaptor activity"/>
    <property type="evidence" value="ECO:0007669"/>
    <property type="project" value="TreeGrafter"/>
</dbReference>
<dbReference type="PANTHER" id="PTHR10872:SF3">
    <property type="entry name" value="SH2B ADAPTER PROTEIN 1"/>
    <property type="match status" value="1"/>
</dbReference>
<keyword evidence="1" id="KW-0597">Phosphoprotein</keyword>
<dbReference type="GO" id="GO:0035556">
    <property type="term" value="P:intracellular signal transduction"/>
    <property type="evidence" value="ECO:0007669"/>
    <property type="project" value="TreeGrafter"/>
</dbReference>
<evidence type="ECO:0000256" key="1">
    <source>
        <dbReference type="ARBA" id="ARBA00022553"/>
    </source>
</evidence>
<dbReference type="SUPFAM" id="SSF55550">
    <property type="entry name" value="SH2 domain"/>
    <property type="match status" value="1"/>
</dbReference>
<dbReference type="PANTHER" id="PTHR10872">
    <property type="entry name" value="SH2B ADAPTER PROTEIN"/>
    <property type="match status" value="1"/>
</dbReference>
<gene>
    <name evidence="5" type="ORF">U0070_002198</name>
</gene>
<dbReference type="SUPFAM" id="SSF50729">
    <property type="entry name" value="PH domain-like"/>
    <property type="match status" value="1"/>
</dbReference>
<organism evidence="5 6">
    <name type="scientific">Myodes glareolus</name>
    <name type="common">Bank vole</name>
    <name type="synonym">Clethrionomys glareolus</name>
    <dbReference type="NCBI Taxonomy" id="447135"/>
    <lineage>
        <taxon>Eukaryota</taxon>
        <taxon>Metazoa</taxon>
        <taxon>Chordata</taxon>
        <taxon>Craniata</taxon>
        <taxon>Vertebrata</taxon>
        <taxon>Euteleostomi</taxon>
        <taxon>Mammalia</taxon>
        <taxon>Eutheria</taxon>
        <taxon>Euarchontoglires</taxon>
        <taxon>Glires</taxon>
        <taxon>Rodentia</taxon>
        <taxon>Myomorpha</taxon>
        <taxon>Muroidea</taxon>
        <taxon>Cricetidae</taxon>
        <taxon>Arvicolinae</taxon>
        <taxon>Myodes</taxon>
    </lineage>
</organism>
<evidence type="ECO:0000256" key="3">
    <source>
        <dbReference type="SAM" id="MobiDB-lite"/>
    </source>
</evidence>
<dbReference type="InterPro" id="IPR030523">
    <property type="entry name" value="SH2B"/>
</dbReference>
<name>A0AAW0JQU7_MYOGA</name>
<protein>
    <recommendedName>
        <fullName evidence="4">Phenylalanine zipper domain-containing protein</fullName>
    </recommendedName>
</protein>